<evidence type="ECO:0000256" key="1">
    <source>
        <dbReference type="ARBA" id="ARBA00005594"/>
    </source>
</evidence>
<evidence type="ECO:0000256" key="8">
    <source>
        <dbReference type="ARBA" id="ARBA00029936"/>
    </source>
</evidence>
<dbReference type="EC" id="6.1.1.9" evidence="2"/>
<dbReference type="Gene3D" id="1.10.730.10">
    <property type="entry name" value="Isoleucyl-tRNA Synthetase, Domain 1"/>
    <property type="match status" value="1"/>
</dbReference>
<dbReference type="GO" id="GO:0002161">
    <property type="term" value="F:aminoacyl-tRNA deacylase activity"/>
    <property type="evidence" value="ECO:0007669"/>
    <property type="project" value="InterPro"/>
</dbReference>
<dbReference type="FunFam" id="3.90.740.10:FF:000005">
    <property type="entry name" value="Valine--tRNA ligase, mitochondrial"/>
    <property type="match status" value="1"/>
</dbReference>
<dbReference type="AlphaFoldDB" id="A0A835LQI0"/>
<evidence type="ECO:0000256" key="4">
    <source>
        <dbReference type="ARBA" id="ARBA00022741"/>
    </source>
</evidence>
<proteinExistence type="inferred from homology"/>
<dbReference type="SUPFAM" id="SSF52374">
    <property type="entry name" value="Nucleotidylyl transferase"/>
    <property type="match status" value="1"/>
</dbReference>
<evidence type="ECO:0000256" key="6">
    <source>
        <dbReference type="ARBA" id="ARBA00022917"/>
    </source>
</evidence>
<dbReference type="Proteomes" id="UP000631114">
    <property type="component" value="Unassembled WGS sequence"/>
</dbReference>
<evidence type="ECO:0000256" key="3">
    <source>
        <dbReference type="ARBA" id="ARBA00022598"/>
    </source>
</evidence>
<evidence type="ECO:0000256" key="5">
    <source>
        <dbReference type="ARBA" id="ARBA00022840"/>
    </source>
</evidence>
<dbReference type="OrthoDB" id="629407at2759"/>
<dbReference type="GO" id="GO:0005829">
    <property type="term" value="C:cytosol"/>
    <property type="evidence" value="ECO:0007669"/>
    <property type="project" value="TreeGrafter"/>
</dbReference>
<protein>
    <recommendedName>
        <fullName evidence="2">valine--tRNA ligase</fullName>
        <ecNumber evidence="2">6.1.1.9</ecNumber>
    </recommendedName>
    <alternativeName>
        <fullName evidence="8">Valyl-tRNA synthetase</fullName>
    </alternativeName>
</protein>
<dbReference type="Gene3D" id="3.90.740.10">
    <property type="entry name" value="Valyl/Leucyl/Isoleucyl-tRNA synthetase, editing domain"/>
    <property type="match status" value="1"/>
</dbReference>
<evidence type="ECO:0000313" key="13">
    <source>
        <dbReference type="Proteomes" id="UP000631114"/>
    </source>
</evidence>
<dbReference type="PANTHER" id="PTHR11946">
    <property type="entry name" value="VALYL-TRNA SYNTHETASES"/>
    <property type="match status" value="1"/>
</dbReference>
<dbReference type="SUPFAM" id="SSF50677">
    <property type="entry name" value="ValRS/IleRS/LeuRS editing domain"/>
    <property type="match status" value="1"/>
</dbReference>
<dbReference type="GO" id="GO:0005524">
    <property type="term" value="F:ATP binding"/>
    <property type="evidence" value="ECO:0007669"/>
    <property type="project" value="UniProtKB-KW"/>
</dbReference>
<dbReference type="Gene3D" id="3.40.50.620">
    <property type="entry name" value="HUPs"/>
    <property type="match status" value="2"/>
</dbReference>
<keyword evidence="7" id="KW-0030">Aminoacyl-tRNA synthetase</keyword>
<dbReference type="InterPro" id="IPR014729">
    <property type="entry name" value="Rossmann-like_a/b/a_fold"/>
</dbReference>
<dbReference type="InterPro" id="IPR033705">
    <property type="entry name" value="Anticodon_Ia_Val"/>
</dbReference>
<dbReference type="InterPro" id="IPR009008">
    <property type="entry name" value="Val/Leu/Ile-tRNA-synth_edit"/>
</dbReference>
<organism evidence="12 13">
    <name type="scientific">Coptis chinensis</name>
    <dbReference type="NCBI Taxonomy" id="261450"/>
    <lineage>
        <taxon>Eukaryota</taxon>
        <taxon>Viridiplantae</taxon>
        <taxon>Streptophyta</taxon>
        <taxon>Embryophyta</taxon>
        <taxon>Tracheophyta</taxon>
        <taxon>Spermatophyta</taxon>
        <taxon>Magnoliopsida</taxon>
        <taxon>Ranunculales</taxon>
        <taxon>Ranunculaceae</taxon>
        <taxon>Coptidoideae</taxon>
        <taxon>Coptis</taxon>
    </lineage>
</organism>
<dbReference type="CDD" id="cd07962">
    <property type="entry name" value="Anticodon_Ia_Val"/>
    <property type="match status" value="1"/>
</dbReference>
<dbReference type="PANTHER" id="PTHR11946:SF109">
    <property type="entry name" value="VALINE--TRNA LIGASE"/>
    <property type="match status" value="1"/>
</dbReference>
<dbReference type="EMBL" id="JADFTS010000006">
    <property type="protein sequence ID" value="KAF9601147.1"/>
    <property type="molecule type" value="Genomic_DNA"/>
</dbReference>
<comment type="catalytic activity">
    <reaction evidence="9">
        <text>tRNA(Val) + L-valine + ATP = L-valyl-tRNA(Val) + AMP + diphosphate</text>
        <dbReference type="Rhea" id="RHEA:10704"/>
        <dbReference type="Rhea" id="RHEA-COMP:9672"/>
        <dbReference type="Rhea" id="RHEA-COMP:9708"/>
        <dbReference type="ChEBI" id="CHEBI:30616"/>
        <dbReference type="ChEBI" id="CHEBI:33019"/>
        <dbReference type="ChEBI" id="CHEBI:57762"/>
        <dbReference type="ChEBI" id="CHEBI:78442"/>
        <dbReference type="ChEBI" id="CHEBI:78537"/>
        <dbReference type="ChEBI" id="CHEBI:456215"/>
        <dbReference type="EC" id="6.1.1.9"/>
    </reaction>
</comment>
<name>A0A835LQI0_9MAGN</name>
<comment type="similarity">
    <text evidence="1">Belongs to the class-I aminoacyl-tRNA synthetase family.</text>
</comment>
<reference evidence="12 13" key="1">
    <citation type="submission" date="2020-10" db="EMBL/GenBank/DDBJ databases">
        <title>The Coptis chinensis genome and diversification of protoberbering-type alkaloids.</title>
        <authorList>
            <person name="Wang B."/>
            <person name="Shu S."/>
            <person name="Song C."/>
            <person name="Liu Y."/>
        </authorList>
    </citation>
    <scope>NUCLEOTIDE SEQUENCE [LARGE SCALE GENOMIC DNA]</scope>
    <source>
        <strain evidence="12">HL-2020</strain>
        <tissue evidence="12">Leaf</tissue>
    </source>
</reference>
<keyword evidence="3" id="KW-0436">Ligase</keyword>
<evidence type="ECO:0000313" key="12">
    <source>
        <dbReference type="EMBL" id="KAF9601147.1"/>
    </source>
</evidence>
<comment type="caution">
    <text evidence="12">The sequence shown here is derived from an EMBL/GenBank/DDBJ whole genome shotgun (WGS) entry which is preliminary data.</text>
</comment>
<dbReference type="InterPro" id="IPR013155">
    <property type="entry name" value="M/V/L/I-tRNA-synth_anticd-bd"/>
</dbReference>
<feature type="domain" description="Aminoacyl-tRNA synthetase class Ia" evidence="10">
    <location>
        <begin position="22"/>
        <end position="313"/>
    </location>
</feature>
<feature type="domain" description="Aminoacyl-tRNA synthetase class Ia" evidence="10">
    <location>
        <begin position="377"/>
        <end position="425"/>
    </location>
</feature>
<accession>A0A835LQI0</accession>
<evidence type="ECO:0000259" key="11">
    <source>
        <dbReference type="Pfam" id="PF08264"/>
    </source>
</evidence>
<evidence type="ECO:0000259" key="10">
    <source>
        <dbReference type="Pfam" id="PF00133"/>
    </source>
</evidence>
<dbReference type="InterPro" id="IPR002303">
    <property type="entry name" value="Valyl-tRNA_ligase"/>
</dbReference>
<dbReference type="PRINTS" id="PR00986">
    <property type="entry name" value="TRNASYNTHVAL"/>
</dbReference>
<dbReference type="InterPro" id="IPR002300">
    <property type="entry name" value="aa-tRNA-synth_Ia"/>
</dbReference>
<dbReference type="Pfam" id="PF00133">
    <property type="entry name" value="tRNA-synt_1"/>
    <property type="match status" value="2"/>
</dbReference>
<evidence type="ECO:0000256" key="7">
    <source>
        <dbReference type="ARBA" id="ARBA00023146"/>
    </source>
</evidence>
<keyword evidence="13" id="KW-1185">Reference proteome</keyword>
<keyword evidence="4" id="KW-0547">Nucleotide-binding</keyword>
<evidence type="ECO:0000256" key="9">
    <source>
        <dbReference type="ARBA" id="ARBA00047552"/>
    </source>
</evidence>
<feature type="domain" description="Methionyl/Valyl/Leucyl/Isoleucyl-tRNA synthetase anticodon-binding" evidence="11">
    <location>
        <begin position="528"/>
        <end position="670"/>
    </location>
</feature>
<keyword evidence="6" id="KW-0648">Protein biosynthesis</keyword>
<keyword evidence="5" id="KW-0067">ATP-binding</keyword>
<evidence type="ECO:0000256" key="2">
    <source>
        <dbReference type="ARBA" id="ARBA00013169"/>
    </source>
</evidence>
<dbReference type="GO" id="GO:0006438">
    <property type="term" value="P:valyl-tRNA aminoacylation"/>
    <property type="evidence" value="ECO:0007669"/>
    <property type="project" value="InterPro"/>
</dbReference>
<dbReference type="GO" id="GO:0004832">
    <property type="term" value="F:valine-tRNA ligase activity"/>
    <property type="evidence" value="ECO:0007669"/>
    <property type="project" value="UniProtKB-EC"/>
</dbReference>
<dbReference type="Pfam" id="PF08264">
    <property type="entry name" value="Anticodon_1"/>
    <property type="match status" value="1"/>
</dbReference>
<sequence>MSRNHGTTGGTNQVIILCGYLTRHDIGRDRFVSEVWKWKNEYGGTILNQQHQLGASLDWSHECFTMDEKRSKAVTEAFVGLYNEAISDIEVDHVDIKPRTMREVPGYEDPVEFGVMELLAYPLEGDVGEIVVATTRVETMLGDTAIAIHPEDDKHTKFHGKFAIHPFNGRKLKIICDTLVDKDLGTGAVKITPAHDPNDFEYGKRHNLEFISIFTDDGKINSNGGYEFEGMPRFKARTAMIEALKKKGLHRGVKNNEMSLAVCSRSNDVVEPMIKPQWFVNCALMAKEALDAVVDDENKKIEIIPKKYAADWKRFRHIPFYLADIFWYLHHMLDSGNCFLDSCYPTPKTSCHGYYSYGWRIFGIGVSHDSSGGATAFQHDNTEELKVFYPTSVLETGHDIIFFWVFRMVMLGMKLGGDIPFKKLHPDCISLRFIPLRIFAFSQPLEVQNQSEITLVELAKSWINCIWLLDKEEDLWIRWGLQKWLEEGNLDPSELVDAKREQAVEFPDGIAECGADALRFALVITQLRWILSVLNKAIFETVSSLDSYEFAKAANAVYSWWFQLCDTFIEVIKPYFSRADPKFNSSRSAVCDTLWISLDSGLCLLHPFMPFVTEELWQRLPMSSGNYSKESIMISKYPSVTQKWTNNRIEYEMGLVEVIIKMLRSRQSQLSSDVTHESVLLCITDPKDNKLLQILGEYDRLAECGSKFLNENITVYLELQGGLNEEGELEKLRKGKENQK</sequence>
<dbReference type="SUPFAM" id="SSF47323">
    <property type="entry name" value="Anticodon-binding domain of a subclass of class I aminoacyl-tRNA synthetases"/>
    <property type="match status" value="1"/>
</dbReference>
<gene>
    <name evidence="12" type="ORF">IFM89_017052</name>
</gene>
<dbReference type="InterPro" id="IPR009080">
    <property type="entry name" value="tRNAsynth_Ia_anticodon-bd"/>
</dbReference>